<evidence type="ECO:0000259" key="1">
    <source>
        <dbReference type="PROSITE" id="PS50879"/>
    </source>
</evidence>
<reference evidence="2 3" key="1">
    <citation type="submission" date="2008-07" db="EMBL/GenBank/DDBJ databases">
        <authorList>
            <person name="El-Sayed N."/>
            <person name="Caler E."/>
            <person name="Inman J."/>
            <person name="Amedeo P."/>
            <person name="Hass B."/>
            <person name="Wortman J."/>
        </authorList>
    </citation>
    <scope>NUCLEOTIDE SEQUENCE [LARGE SCALE GENOMIC DNA]</scope>
    <source>
        <strain evidence="3">ATCC 50983 / TXsc</strain>
    </source>
</reference>
<feature type="domain" description="RNase H type-1" evidence="1">
    <location>
        <begin position="380"/>
        <end position="504"/>
    </location>
</feature>
<dbReference type="OMA" id="IFMEVEV"/>
<proteinExistence type="predicted"/>
<dbReference type="GO" id="GO:0004523">
    <property type="term" value="F:RNA-DNA hybrid ribonuclease activity"/>
    <property type="evidence" value="ECO:0007669"/>
    <property type="project" value="InterPro"/>
</dbReference>
<organism evidence="3">
    <name type="scientific">Perkinsus marinus (strain ATCC 50983 / TXsc)</name>
    <dbReference type="NCBI Taxonomy" id="423536"/>
    <lineage>
        <taxon>Eukaryota</taxon>
        <taxon>Sar</taxon>
        <taxon>Alveolata</taxon>
        <taxon>Perkinsozoa</taxon>
        <taxon>Perkinsea</taxon>
        <taxon>Perkinsida</taxon>
        <taxon>Perkinsidae</taxon>
        <taxon>Perkinsus</taxon>
    </lineage>
</organism>
<dbReference type="RefSeq" id="XP_002787406.1">
    <property type="nucleotide sequence ID" value="XM_002787360.1"/>
</dbReference>
<gene>
    <name evidence="2" type="ORF">Pmar_PMAR028667</name>
</gene>
<dbReference type="InterPro" id="IPR000477">
    <property type="entry name" value="RT_dom"/>
</dbReference>
<evidence type="ECO:0000313" key="3">
    <source>
        <dbReference type="Proteomes" id="UP000007800"/>
    </source>
</evidence>
<dbReference type="EMBL" id="GG671131">
    <property type="protein sequence ID" value="EER19202.1"/>
    <property type="molecule type" value="Genomic_DNA"/>
</dbReference>
<keyword evidence="3" id="KW-1185">Reference proteome</keyword>
<dbReference type="Pfam" id="PF00075">
    <property type="entry name" value="RNase_H"/>
    <property type="match status" value="1"/>
</dbReference>
<dbReference type="Proteomes" id="UP000007800">
    <property type="component" value="Unassembled WGS sequence"/>
</dbReference>
<accession>C5K8J5</accession>
<dbReference type="InterPro" id="IPR012337">
    <property type="entry name" value="RNaseH-like_sf"/>
</dbReference>
<dbReference type="PROSITE" id="PS50879">
    <property type="entry name" value="RNASE_H_1"/>
    <property type="match status" value="1"/>
</dbReference>
<dbReference type="AlphaFoldDB" id="C5K8J5"/>
<dbReference type="SUPFAM" id="SSF53098">
    <property type="entry name" value="Ribonuclease H-like"/>
    <property type="match status" value="1"/>
</dbReference>
<evidence type="ECO:0000313" key="2">
    <source>
        <dbReference type="EMBL" id="EER19202.1"/>
    </source>
</evidence>
<name>C5K8J5_PERM5</name>
<dbReference type="OrthoDB" id="411871at2759"/>
<dbReference type="GO" id="GO:0003676">
    <property type="term" value="F:nucleic acid binding"/>
    <property type="evidence" value="ECO:0007669"/>
    <property type="project" value="InterPro"/>
</dbReference>
<dbReference type="InParanoid" id="C5K8J5"/>
<dbReference type="Pfam" id="PF00078">
    <property type="entry name" value="RVT_1"/>
    <property type="match status" value="1"/>
</dbReference>
<protein>
    <recommendedName>
        <fullName evidence="1">RNase H type-1 domain-containing protein</fullName>
    </recommendedName>
</protein>
<dbReference type="InterPro" id="IPR036397">
    <property type="entry name" value="RNaseH_sf"/>
</dbReference>
<dbReference type="InterPro" id="IPR002156">
    <property type="entry name" value="RNaseH_domain"/>
</dbReference>
<dbReference type="GeneID" id="9039441"/>
<dbReference type="Gene3D" id="3.30.420.10">
    <property type="entry name" value="Ribonuclease H-like superfamily/Ribonuclease H"/>
    <property type="match status" value="1"/>
</dbReference>
<sequence>MVRSGHYPLPAKRVKMVFLDKGKPEVHGPQAFRPISLSSCLGKCIERIFTDLILSYESEIPEDSPLYRELFCSHGYTRGRSTATAVGSVTKHIKDLAEGKRHVSCVAIDMKSAFNDVKHEKICEVLAEFLPAPIINVVGQYLYGRLVSFKDSTRMTQQSAGTPQEVGTKIKRCLEELGLILPSLGIGMSREKSIILSEDLPPVFEDIPVKKEIGYLGFRLRLIMKAKAQLVTLRKLIAKHGQPCLKMRAREIIRHHIISVLAYGLEAWGGALSRYTVRKQLTSLNGGVNKVILGIPSSANPKLAELVVNSDKDLVSTLTNRYLARKFHSREWGASETKLLKRCFGVTALQGIPESLSHSSDGIDACCFKLEGDGSPPLDDGTIPIVYTDGSKFPMDDGSHRVGAAFISHHSGEAGLYCLPSHATVQQAELVAIKMALKTINRRCMVAVDSKSALMSIRGDRSTTLLEEIRGLIRKTGAMFTWVKAHNGALYNEWVDALAKSATRVGIFMEVEVSARTTTTYLSKLGDARKPMVRLKYLTNTTITDFVGSWHHVDTLRKLAKMKNGVYALKAVFGLLRTRRYYSRSDSTVSPYCDVCGHLGDFLDDTRHALVYCRKYRSLRFKYFGPERIDPVTGALKIRFLSFFLATLERGRALGLFVKETRLG</sequence>
<dbReference type="CDD" id="cd09276">
    <property type="entry name" value="Rnase_HI_RT_non_LTR"/>
    <property type="match status" value="1"/>
</dbReference>